<evidence type="ECO:0000313" key="2">
    <source>
        <dbReference type="EMBL" id="QHT28708.1"/>
    </source>
</evidence>
<reference evidence="2" key="1">
    <citation type="journal article" date="2020" name="Nature">
        <title>Giant virus diversity and host interactions through global metagenomics.</title>
        <authorList>
            <person name="Schulz F."/>
            <person name="Roux S."/>
            <person name="Paez-Espino D."/>
            <person name="Jungbluth S."/>
            <person name="Walsh D.A."/>
            <person name="Denef V.J."/>
            <person name="McMahon K.D."/>
            <person name="Konstantinidis K.T."/>
            <person name="Eloe-Fadrosh E.A."/>
            <person name="Kyrpides N.C."/>
            <person name="Woyke T."/>
        </authorList>
    </citation>
    <scope>NUCLEOTIDE SEQUENCE</scope>
    <source>
        <strain evidence="2">GVMAG-M-3300001351-8</strain>
    </source>
</reference>
<protein>
    <recommendedName>
        <fullName evidence="1">Porin opacity type domain-containing protein</fullName>
    </recommendedName>
</protein>
<organism evidence="2">
    <name type="scientific">viral metagenome</name>
    <dbReference type="NCBI Taxonomy" id="1070528"/>
    <lineage>
        <taxon>unclassified sequences</taxon>
        <taxon>metagenomes</taxon>
        <taxon>organismal metagenomes</taxon>
    </lineage>
</organism>
<feature type="domain" description="Porin opacity type" evidence="1">
    <location>
        <begin position="11"/>
        <end position="58"/>
    </location>
</feature>
<dbReference type="GO" id="GO:0016020">
    <property type="term" value="C:membrane"/>
    <property type="evidence" value="ECO:0007669"/>
    <property type="project" value="InterPro"/>
</dbReference>
<dbReference type="GO" id="GO:0015288">
    <property type="term" value="F:porin activity"/>
    <property type="evidence" value="ECO:0007669"/>
    <property type="project" value="InterPro"/>
</dbReference>
<dbReference type="Pfam" id="PF02462">
    <property type="entry name" value="Opacity"/>
    <property type="match status" value="1"/>
</dbReference>
<dbReference type="InterPro" id="IPR003394">
    <property type="entry name" value="Porin_opacity"/>
</dbReference>
<dbReference type="EMBL" id="MN738864">
    <property type="protein sequence ID" value="QHT28708.1"/>
    <property type="molecule type" value="Genomic_DNA"/>
</dbReference>
<proteinExistence type="predicted"/>
<dbReference type="AlphaFoldDB" id="A0A6C0EI88"/>
<accession>A0A6C0EI88</accession>
<evidence type="ECO:0000259" key="1">
    <source>
        <dbReference type="Pfam" id="PF02462"/>
    </source>
</evidence>
<dbReference type="Gene3D" id="2.40.160.20">
    <property type="match status" value="1"/>
</dbReference>
<sequence length="95" mass="10665">MGEKVIYVAEDRLKIKSNTEKSIAYKLLAGKLFELSETVCLDVNYQYTNLGKLKGGDVLDVFDADDVLEESELVTKPFEARIKSHGFNGGLLFKF</sequence>
<name>A0A6C0EI88_9ZZZZ</name>